<dbReference type="SUPFAM" id="SSF47413">
    <property type="entry name" value="lambda repressor-like DNA-binding domains"/>
    <property type="match status" value="1"/>
</dbReference>
<name>A0A8J2ZXP4_9BACL</name>
<dbReference type="AlphaFoldDB" id="A0A8J2ZXP4"/>
<dbReference type="SMART" id="SM00530">
    <property type="entry name" value="HTH_XRE"/>
    <property type="match status" value="1"/>
</dbReference>
<dbReference type="InterPro" id="IPR001387">
    <property type="entry name" value="Cro/C1-type_HTH"/>
</dbReference>
<dbReference type="CDD" id="cd00093">
    <property type="entry name" value="HTH_XRE"/>
    <property type="match status" value="1"/>
</dbReference>
<comment type="caution">
    <text evidence="2">The sequence shown here is derived from an EMBL/GenBank/DDBJ whole genome shotgun (WGS) entry which is preliminary data.</text>
</comment>
<dbReference type="GO" id="GO:0003677">
    <property type="term" value="F:DNA binding"/>
    <property type="evidence" value="ECO:0007669"/>
    <property type="project" value="InterPro"/>
</dbReference>
<dbReference type="EMBL" id="BMFV01000025">
    <property type="protein sequence ID" value="GGH85132.1"/>
    <property type="molecule type" value="Genomic_DNA"/>
</dbReference>
<dbReference type="Pfam" id="PF01381">
    <property type="entry name" value="HTH_3"/>
    <property type="match status" value="1"/>
</dbReference>
<reference evidence="2" key="1">
    <citation type="journal article" date="2014" name="Int. J. Syst. Evol. Microbiol.">
        <title>Complete genome sequence of Corynebacterium casei LMG S-19264T (=DSM 44701T), isolated from a smear-ripened cheese.</title>
        <authorList>
            <consortium name="US DOE Joint Genome Institute (JGI-PGF)"/>
            <person name="Walter F."/>
            <person name="Albersmeier A."/>
            <person name="Kalinowski J."/>
            <person name="Ruckert C."/>
        </authorList>
    </citation>
    <scope>NUCLEOTIDE SEQUENCE</scope>
    <source>
        <strain evidence="2">CGMCC 1.12777</strain>
    </source>
</reference>
<gene>
    <name evidence="2" type="ORF">GCM10007096_29810</name>
</gene>
<evidence type="ECO:0000313" key="3">
    <source>
        <dbReference type="Proteomes" id="UP000656813"/>
    </source>
</evidence>
<keyword evidence="3" id="KW-1185">Reference proteome</keyword>
<reference evidence="2" key="2">
    <citation type="submission" date="2020-09" db="EMBL/GenBank/DDBJ databases">
        <authorList>
            <person name="Sun Q."/>
            <person name="Zhou Y."/>
        </authorList>
    </citation>
    <scope>NUCLEOTIDE SEQUENCE</scope>
    <source>
        <strain evidence="2">CGMCC 1.12777</strain>
    </source>
</reference>
<protein>
    <recommendedName>
        <fullName evidence="1">HTH cro/C1-type domain-containing protein</fullName>
    </recommendedName>
</protein>
<accession>A0A8J2ZXP4</accession>
<dbReference type="Gene3D" id="1.10.260.40">
    <property type="entry name" value="lambda repressor-like DNA-binding domains"/>
    <property type="match status" value="1"/>
</dbReference>
<dbReference type="Proteomes" id="UP000656813">
    <property type="component" value="Unassembled WGS sequence"/>
</dbReference>
<evidence type="ECO:0000313" key="2">
    <source>
        <dbReference type="EMBL" id="GGH85132.1"/>
    </source>
</evidence>
<dbReference type="PROSITE" id="PS50943">
    <property type="entry name" value="HTH_CROC1"/>
    <property type="match status" value="1"/>
</dbReference>
<feature type="domain" description="HTH cro/C1-type" evidence="1">
    <location>
        <begin position="10"/>
        <end position="62"/>
    </location>
</feature>
<dbReference type="InterPro" id="IPR010982">
    <property type="entry name" value="Lambda_DNA-bd_dom_sf"/>
</dbReference>
<sequence length="86" mass="9970">MKITADQLFKIRKVYRLTQTDIGALCDVSDAFINQIEHNKRSITDKVCAGITRELNLTPTKLQQIIDIYEKFDIKSEQPEQEQEIS</sequence>
<evidence type="ECO:0000259" key="1">
    <source>
        <dbReference type="PROSITE" id="PS50943"/>
    </source>
</evidence>
<dbReference type="RefSeq" id="WP_188498183.1">
    <property type="nucleotide sequence ID" value="NZ_BMFV01000025.1"/>
</dbReference>
<organism evidence="2 3">
    <name type="scientific">Pullulanibacillus pueri</name>
    <dbReference type="NCBI Taxonomy" id="1437324"/>
    <lineage>
        <taxon>Bacteria</taxon>
        <taxon>Bacillati</taxon>
        <taxon>Bacillota</taxon>
        <taxon>Bacilli</taxon>
        <taxon>Bacillales</taxon>
        <taxon>Sporolactobacillaceae</taxon>
        <taxon>Pullulanibacillus</taxon>
    </lineage>
</organism>
<proteinExistence type="predicted"/>